<feature type="domain" description="Ribosomal protein L9" evidence="8">
    <location>
        <begin position="1"/>
        <end position="46"/>
    </location>
</feature>
<evidence type="ECO:0000313" key="13">
    <source>
        <dbReference type="Proteomes" id="UP000319424"/>
    </source>
</evidence>
<dbReference type="InterPro" id="IPR000244">
    <property type="entry name" value="Ribosomal_bL9"/>
</dbReference>
<dbReference type="GO" id="GO:0019843">
    <property type="term" value="F:rRNA binding"/>
    <property type="evidence" value="ECO:0007669"/>
    <property type="project" value="UniProtKB-UniRule"/>
</dbReference>
<keyword evidence="3 7" id="KW-0694">RNA-binding</keyword>
<dbReference type="Gene3D" id="3.10.430.100">
    <property type="entry name" value="Ribosomal protein L9, C-terminal domain"/>
    <property type="match status" value="1"/>
</dbReference>
<reference evidence="10" key="2">
    <citation type="submission" date="2018-07" db="EMBL/GenBank/DDBJ databases">
        <authorList>
            <person name="Quirk P.G."/>
            <person name="Krulwich T.A."/>
        </authorList>
    </citation>
    <scope>NUCLEOTIDE SEQUENCE</scope>
    <source>
        <strain evidence="10">CCRI-22567</strain>
    </source>
</reference>
<keyword evidence="2 7" id="KW-0699">rRNA-binding</keyword>
<evidence type="ECO:0000256" key="2">
    <source>
        <dbReference type="ARBA" id="ARBA00022730"/>
    </source>
</evidence>
<dbReference type="Pfam" id="PF03948">
    <property type="entry name" value="Ribosomal_L9_C"/>
    <property type="match status" value="1"/>
</dbReference>
<dbReference type="NCBIfam" id="TIGR00158">
    <property type="entry name" value="L9"/>
    <property type="match status" value="1"/>
</dbReference>
<dbReference type="InterPro" id="IPR009027">
    <property type="entry name" value="Ribosomal_bL9/RNase_H1_N"/>
</dbReference>
<evidence type="ECO:0000259" key="8">
    <source>
        <dbReference type="Pfam" id="PF01281"/>
    </source>
</evidence>
<dbReference type="InterPro" id="IPR020070">
    <property type="entry name" value="Ribosomal_bL9_N"/>
</dbReference>
<dbReference type="GO" id="GO:0003735">
    <property type="term" value="F:structural constituent of ribosome"/>
    <property type="evidence" value="ECO:0007669"/>
    <property type="project" value="InterPro"/>
</dbReference>
<reference evidence="11 13" key="3">
    <citation type="submission" date="2019-07" db="EMBL/GenBank/DDBJ databases">
        <title>Criibacterium bergeronii gen. nov., sp. nov. isolated from human clinical samples.</title>
        <authorList>
            <person name="Maheux A.F."/>
            <person name="Boudreau D.K."/>
            <person name="Berube E."/>
            <person name="Brodeur S."/>
            <person name="Bernard K.A."/>
            <person name="Abed J.Y."/>
            <person name="Ducrey E."/>
            <person name="Guay E.F."/>
            <person name="Raymond F."/>
            <person name="Corbeil J."/>
            <person name="Domingo M.-C."/>
            <person name="Roy P.H."/>
            <person name="Boissinot M."/>
            <person name="Tocheva E.I."/>
            <person name="Omar R.F."/>
        </authorList>
    </citation>
    <scope>NUCLEOTIDE SEQUENCE [LARGE SCALE GENOMIC DNA]</scope>
    <source>
        <strain evidence="11 13">CCRI-24246</strain>
    </source>
</reference>
<evidence type="ECO:0000313" key="10">
    <source>
        <dbReference type="EMBL" id="RDY20400.1"/>
    </source>
</evidence>
<reference evidence="10 12" key="1">
    <citation type="journal article" date="2016" name="Genome Announc.">
        <title>Draft Genome Sequence of Criibacterium bergeronii gen. nov., sp. nov., Strain CCRI-22567T, Isolated from a Vaginal Sample from a Woman with Bacterial Vaginosis.</title>
        <authorList>
            <person name="Maheux A.F."/>
            <person name="Berube E."/>
            <person name="Boudreau D.K."/>
            <person name="Raymond F."/>
            <person name="Corbeil J."/>
            <person name="Roy P.H."/>
            <person name="Boissinot M."/>
            <person name="Omar R.F."/>
        </authorList>
    </citation>
    <scope>NUCLEOTIDE SEQUENCE [LARGE SCALE GENOMIC DNA]</scope>
    <source>
        <strain evidence="10 12">CCRI-22567</strain>
    </source>
</reference>
<comment type="similarity">
    <text evidence="1 7">Belongs to the bacterial ribosomal protein bL9 family.</text>
</comment>
<dbReference type="SUPFAM" id="SSF55653">
    <property type="entry name" value="Ribosomal protein L9 C-domain"/>
    <property type="match status" value="1"/>
</dbReference>
<dbReference type="STRING" id="1871336.BBG48_01440"/>
<comment type="caution">
    <text evidence="10">The sequence shown here is derived from an EMBL/GenBank/DDBJ whole genome shotgun (WGS) entry which is preliminary data.</text>
</comment>
<keyword evidence="4 7" id="KW-0689">Ribosomal protein</keyword>
<dbReference type="HAMAP" id="MF_00503">
    <property type="entry name" value="Ribosomal_bL9"/>
    <property type="match status" value="1"/>
</dbReference>
<dbReference type="AlphaFoldDB" id="A0A371IIV0"/>
<evidence type="ECO:0000313" key="11">
    <source>
        <dbReference type="EMBL" id="TRW25430.1"/>
    </source>
</evidence>
<gene>
    <name evidence="7" type="primary">rplI</name>
    <name evidence="10" type="ORF">BBG48_010235</name>
    <name evidence="11" type="ORF">FL857_07355</name>
</gene>
<comment type="function">
    <text evidence="7">Binds to the 23S rRNA.</text>
</comment>
<sequence length="148" mass="16391">MQVILLKDIKGTGKKGDLKEVADGYARNYMFPRGLAEEASKTNLNLLAQKKSSDTFKKQTQEAEALEIKKQLKDFTLLIKAKAGEENKLFGSITSKDIEQELLSQKGLSIDKKKIDLKEPIKTLGSFSVDLKLFTGVTSTLKVVVEAL</sequence>
<evidence type="ECO:0000256" key="6">
    <source>
        <dbReference type="ARBA" id="ARBA00035292"/>
    </source>
</evidence>
<dbReference type="RefSeq" id="WP_068911788.1">
    <property type="nucleotide sequence ID" value="NZ_MBEW02000043.1"/>
</dbReference>
<dbReference type="Pfam" id="PF01281">
    <property type="entry name" value="Ribosomal_L9_N"/>
    <property type="match status" value="1"/>
</dbReference>
<evidence type="ECO:0000256" key="1">
    <source>
        <dbReference type="ARBA" id="ARBA00010605"/>
    </source>
</evidence>
<protein>
    <recommendedName>
        <fullName evidence="6 7">Large ribosomal subunit protein bL9</fullName>
    </recommendedName>
</protein>
<dbReference type="InterPro" id="IPR036791">
    <property type="entry name" value="Ribosomal_bL9_C_sf"/>
</dbReference>
<evidence type="ECO:0000259" key="9">
    <source>
        <dbReference type="Pfam" id="PF03948"/>
    </source>
</evidence>
<accession>A0A371IIV0</accession>
<dbReference type="InterPro" id="IPR036935">
    <property type="entry name" value="Ribosomal_bL9_N_sf"/>
</dbReference>
<keyword evidence="12" id="KW-1185">Reference proteome</keyword>
<evidence type="ECO:0000256" key="4">
    <source>
        <dbReference type="ARBA" id="ARBA00022980"/>
    </source>
</evidence>
<evidence type="ECO:0000256" key="7">
    <source>
        <dbReference type="HAMAP-Rule" id="MF_00503"/>
    </source>
</evidence>
<dbReference type="InterPro" id="IPR020069">
    <property type="entry name" value="Ribosomal_bL9_C"/>
</dbReference>
<dbReference type="SUPFAM" id="SSF55658">
    <property type="entry name" value="L9 N-domain-like"/>
    <property type="match status" value="1"/>
</dbReference>
<dbReference type="GO" id="GO:0005840">
    <property type="term" value="C:ribosome"/>
    <property type="evidence" value="ECO:0007669"/>
    <property type="project" value="UniProtKB-KW"/>
</dbReference>
<dbReference type="EMBL" id="MBEW02000043">
    <property type="protein sequence ID" value="RDY20400.1"/>
    <property type="molecule type" value="Genomic_DNA"/>
</dbReference>
<name>A0A371IIV0_9FIRM</name>
<dbReference type="Proteomes" id="UP000093352">
    <property type="component" value="Unassembled WGS sequence"/>
</dbReference>
<feature type="domain" description="Large ribosomal subunit protein bL9 C-terminal" evidence="9">
    <location>
        <begin position="63"/>
        <end position="147"/>
    </location>
</feature>
<evidence type="ECO:0000313" key="12">
    <source>
        <dbReference type="Proteomes" id="UP000093352"/>
    </source>
</evidence>
<organism evidence="10 12">
    <name type="scientific">Criibacterium bergeronii</name>
    <dbReference type="NCBI Taxonomy" id="1871336"/>
    <lineage>
        <taxon>Bacteria</taxon>
        <taxon>Bacillati</taxon>
        <taxon>Bacillota</taxon>
        <taxon>Clostridia</taxon>
        <taxon>Peptostreptococcales</taxon>
        <taxon>Filifactoraceae</taxon>
        <taxon>Criibacterium</taxon>
    </lineage>
</organism>
<dbReference type="Proteomes" id="UP000319424">
    <property type="component" value="Unassembled WGS sequence"/>
</dbReference>
<dbReference type="GO" id="GO:0006412">
    <property type="term" value="P:translation"/>
    <property type="evidence" value="ECO:0007669"/>
    <property type="project" value="UniProtKB-UniRule"/>
</dbReference>
<proteinExistence type="inferred from homology"/>
<dbReference type="InterPro" id="IPR020594">
    <property type="entry name" value="Ribosomal_bL9_bac/chp"/>
</dbReference>
<dbReference type="EMBL" id="VJXW01000010">
    <property type="protein sequence ID" value="TRW25430.1"/>
    <property type="molecule type" value="Genomic_DNA"/>
</dbReference>
<keyword evidence="5 7" id="KW-0687">Ribonucleoprotein</keyword>
<evidence type="ECO:0000256" key="5">
    <source>
        <dbReference type="ARBA" id="ARBA00023274"/>
    </source>
</evidence>
<dbReference type="Gene3D" id="3.40.5.10">
    <property type="entry name" value="Ribosomal protein L9, N-terminal domain"/>
    <property type="match status" value="1"/>
</dbReference>
<dbReference type="OrthoDB" id="9788336at2"/>
<dbReference type="PANTHER" id="PTHR21368">
    <property type="entry name" value="50S RIBOSOMAL PROTEIN L9"/>
    <property type="match status" value="1"/>
</dbReference>
<dbReference type="GO" id="GO:1990904">
    <property type="term" value="C:ribonucleoprotein complex"/>
    <property type="evidence" value="ECO:0007669"/>
    <property type="project" value="UniProtKB-KW"/>
</dbReference>
<evidence type="ECO:0000256" key="3">
    <source>
        <dbReference type="ARBA" id="ARBA00022884"/>
    </source>
</evidence>